<accession>A0A2B7YKD0</accession>
<name>A0A2B7YKD0_POLH7</name>
<feature type="domain" description="HNH nuclease" evidence="1">
    <location>
        <begin position="21"/>
        <end position="90"/>
    </location>
</feature>
<sequence>MTTGLLDNDNSELAPSEGTVPTELCHIIPFSLGNWEKKEEDHQISEIWTTLKRLFPRIGLGPSDINDPTNLMTLWPSAYAAFGDFSLAFEPTGKENEYNVIPLGMKHTHLKRDLPSPDENGRRVITFKNYSDVELPSPDLLQTHAALAKILHASGMAKYLDELVRDQEEIGCLVPAGSTNLEELLLLRALLST</sequence>
<dbReference type="STRING" id="1447883.A0A2B7YKD0"/>
<evidence type="ECO:0000313" key="2">
    <source>
        <dbReference type="EMBL" id="PGH21650.1"/>
    </source>
</evidence>
<dbReference type="EMBL" id="PDNA01000032">
    <property type="protein sequence ID" value="PGH21650.1"/>
    <property type="molecule type" value="Genomic_DNA"/>
</dbReference>
<organism evidence="2 3">
    <name type="scientific">Polytolypa hystricis (strain UAMH7299)</name>
    <dbReference type="NCBI Taxonomy" id="1447883"/>
    <lineage>
        <taxon>Eukaryota</taxon>
        <taxon>Fungi</taxon>
        <taxon>Dikarya</taxon>
        <taxon>Ascomycota</taxon>
        <taxon>Pezizomycotina</taxon>
        <taxon>Eurotiomycetes</taxon>
        <taxon>Eurotiomycetidae</taxon>
        <taxon>Onygenales</taxon>
        <taxon>Onygenales incertae sedis</taxon>
        <taxon>Polytolypa</taxon>
    </lineage>
</organism>
<dbReference type="InterPro" id="IPR003615">
    <property type="entry name" value="HNH_nuc"/>
</dbReference>
<proteinExistence type="predicted"/>
<reference evidence="2 3" key="1">
    <citation type="submission" date="2017-10" db="EMBL/GenBank/DDBJ databases">
        <title>Comparative genomics in systemic dimorphic fungi from Ajellomycetaceae.</title>
        <authorList>
            <person name="Munoz J.F."/>
            <person name="Mcewen J.G."/>
            <person name="Clay O.K."/>
            <person name="Cuomo C.A."/>
        </authorList>
    </citation>
    <scope>NUCLEOTIDE SEQUENCE [LARGE SCALE GENOMIC DNA]</scope>
    <source>
        <strain evidence="2 3">UAMH7299</strain>
    </source>
</reference>
<gene>
    <name evidence="2" type="ORF">AJ80_03083</name>
</gene>
<evidence type="ECO:0000313" key="3">
    <source>
        <dbReference type="Proteomes" id="UP000224634"/>
    </source>
</evidence>
<dbReference type="OrthoDB" id="5418599at2759"/>
<evidence type="ECO:0000259" key="1">
    <source>
        <dbReference type="Pfam" id="PF13391"/>
    </source>
</evidence>
<keyword evidence="3" id="KW-1185">Reference proteome</keyword>
<dbReference type="AlphaFoldDB" id="A0A2B7YKD0"/>
<comment type="caution">
    <text evidence="2">The sequence shown here is derived from an EMBL/GenBank/DDBJ whole genome shotgun (WGS) entry which is preliminary data.</text>
</comment>
<dbReference type="Pfam" id="PF13391">
    <property type="entry name" value="HNH_2"/>
    <property type="match status" value="1"/>
</dbReference>
<dbReference type="Proteomes" id="UP000224634">
    <property type="component" value="Unassembled WGS sequence"/>
</dbReference>
<protein>
    <recommendedName>
        <fullName evidence="1">HNH nuclease domain-containing protein</fullName>
    </recommendedName>
</protein>